<dbReference type="GO" id="GO:0005886">
    <property type="term" value="C:plasma membrane"/>
    <property type="evidence" value="ECO:0007669"/>
    <property type="project" value="UniProtKB-SubCell"/>
</dbReference>
<evidence type="ECO:0000256" key="2">
    <source>
        <dbReference type="ARBA" id="ARBA00022475"/>
    </source>
</evidence>
<keyword evidence="6 7" id="KW-0472">Membrane</keyword>
<accession>A0A7X5QJ96</accession>
<feature type="transmembrane region" description="Helical" evidence="7">
    <location>
        <begin position="109"/>
        <end position="131"/>
    </location>
</feature>
<feature type="transmembrane region" description="Helical" evidence="7">
    <location>
        <begin position="37"/>
        <end position="62"/>
    </location>
</feature>
<gene>
    <name evidence="8" type="ORF">C5470_02190</name>
</gene>
<evidence type="ECO:0000256" key="3">
    <source>
        <dbReference type="ARBA" id="ARBA00022692"/>
    </source>
</evidence>
<dbReference type="PANTHER" id="PTHR30086:SF20">
    <property type="entry name" value="ARGININE EXPORTER PROTEIN ARGO-RELATED"/>
    <property type="match status" value="1"/>
</dbReference>
<dbReference type="AlphaFoldDB" id="A0A7X5QJ96"/>
<sequence length="204" mass="21283">MVLSLFAAFWAVSVLFIITPGADWAYAISAGMRGRAVIPAVAGLLCGHFIATIVVATGVGALVAGTPAVLTILTVAGAVYLLWLGINMIAHPSTLEAGNTNDVGSWVQWAVKGICVSGLNPKVFLLFLALLPQFTDPSASWSIPLQIVVLGLLHITSCGVVYLMVGFGSQAVLQTRPRAAQIVSRVSGAVMIIIAALLLTEQFI</sequence>
<dbReference type="PANTHER" id="PTHR30086">
    <property type="entry name" value="ARGININE EXPORTER PROTEIN ARGO"/>
    <property type="match status" value="1"/>
</dbReference>
<organism evidence="8 9">
    <name type="scientific">Photorhabdus stackebrandtii</name>
    <dbReference type="NCBI Taxonomy" id="1123042"/>
    <lineage>
        <taxon>Bacteria</taxon>
        <taxon>Pseudomonadati</taxon>
        <taxon>Pseudomonadota</taxon>
        <taxon>Gammaproteobacteria</taxon>
        <taxon>Enterobacterales</taxon>
        <taxon>Morganellaceae</taxon>
        <taxon>Photorhabdus</taxon>
    </lineage>
</organism>
<feature type="transmembrane region" description="Helical" evidence="7">
    <location>
        <begin position="143"/>
        <end position="167"/>
    </location>
</feature>
<evidence type="ECO:0000256" key="6">
    <source>
        <dbReference type="ARBA" id="ARBA00023136"/>
    </source>
</evidence>
<feature type="transmembrane region" description="Helical" evidence="7">
    <location>
        <begin position="179"/>
        <end position="199"/>
    </location>
</feature>
<keyword evidence="2" id="KW-1003">Cell membrane</keyword>
<evidence type="ECO:0000256" key="7">
    <source>
        <dbReference type="SAM" id="Phobius"/>
    </source>
</evidence>
<evidence type="ECO:0000256" key="1">
    <source>
        <dbReference type="ARBA" id="ARBA00004651"/>
    </source>
</evidence>
<feature type="transmembrane region" description="Helical" evidence="7">
    <location>
        <begin position="69"/>
        <end position="89"/>
    </location>
</feature>
<proteinExistence type="predicted"/>
<comment type="subcellular location">
    <subcellularLocation>
        <location evidence="1">Cell membrane</location>
        <topology evidence="1">Multi-pass membrane protein</topology>
    </subcellularLocation>
</comment>
<protein>
    <submittedName>
        <fullName evidence="8">Lysine transporter LysE</fullName>
    </submittedName>
</protein>
<keyword evidence="3 7" id="KW-0812">Transmembrane</keyword>
<keyword evidence="4" id="KW-0813">Transport</keyword>
<evidence type="ECO:0000256" key="5">
    <source>
        <dbReference type="ARBA" id="ARBA00022989"/>
    </source>
</evidence>
<evidence type="ECO:0000313" key="9">
    <source>
        <dbReference type="Proteomes" id="UP000547931"/>
    </source>
</evidence>
<dbReference type="EMBL" id="PUJV01000002">
    <property type="protein sequence ID" value="NHB95289.1"/>
    <property type="molecule type" value="Genomic_DNA"/>
</dbReference>
<evidence type="ECO:0000313" key="8">
    <source>
        <dbReference type="EMBL" id="NHB95289.1"/>
    </source>
</evidence>
<dbReference type="GO" id="GO:0015171">
    <property type="term" value="F:amino acid transmembrane transporter activity"/>
    <property type="evidence" value="ECO:0007669"/>
    <property type="project" value="TreeGrafter"/>
</dbReference>
<dbReference type="RefSeq" id="WP_166285564.1">
    <property type="nucleotide sequence ID" value="NZ_CAWPIE010000002.1"/>
</dbReference>
<dbReference type="Pfam" id="PF01810">
    <property type="entry name" value="LysE"/>
    <property type="match status" value="1"/>
</dbReference>
<dbReference type="Proteomes" id="UP000547931">
    <property type="component" value="Unassembled WGS sequence"/>
</dbReference>
<keyword evidence="4" id="KW-0029">Amino-acid transport</keyword>
<reference evidence="8 9" key="1">
    <citation type="submission" date="2018-02" db="EMBL/GenBank/DDBJ databases">
        <authorList>
            <person name="Machado R.A."/>
        </authorList>
    </citation>
    <scope>NUCLEOTIDE SEQUENCE [LARGE SCALE GENOMIC DNA]</scope>
    <source>
        <strain evidence="8 9">DSM 23271</strain>
    </source>
</reference>
<dbReference type="InterPro" id="IPR001123">
    <property type="entry name" value="LeuE-type"/>
</dbReference>
<comment type="caution">
    <text evidence="8">The sequence shown here is derived from an EMBL/GenBank/DDBJ whole genome shotgun (WGS) entry which is preliminary data.</text>
</comment>
<name>A0A7X5QJ96_9GAMM</name>
<keyword evidence="9" id="KW-1185">Reference proteome</keyword>
<keyword evidence="5 7" id="KW-1133">Transmembrane helix</keyword>
<evidence type="ECO:0000256" key="4">
    <source>
        <dbReference type="ARBA" id="ARBA00022970"/>
    </source>
</evidence>